<evidence type="ECO:0000313" key="4">
    <source>
        <dbReference type="EMBL" id="KAH7963429.1"/>
    </source>
</evidence>
<feature type="region of interest" description="Disordered" evidence="2">
    <location>
        <begin position="347"/>
        <end position="396"/>
    </location>
</feature>
<reference evidence="4" key="1">
    <citation type="journal article" date="2020" name="Cell">
        <title>Large-Scale Comparative Analyses of Tick Genomes Elucidate Their Genetic Diversity and Vector Capacities.</title>
        <authorList>
            <consortium name="Tick Genome and Microbiome Consortium (TIGMIC)"/>
            <person name="Jia N."/>
            <person name="Wang J."/>
            <person name="Shi W."/>
            <person name="Du L."/>
            <person name="Sun Y."/>
            <person name="Zhan W."/>
            <person name="Jiang J.F."/>
            <person name="Wang Q."/>
            <person name="Zhang B."/>
            <person name="Ji P."/>
            <person name="Bell-Sakyi L."/>
            <person name="Cui X.M."/>
            <person name="Yuan T.T."/>
            <person name="Jiang B.G."/>
            <person name="Yang W.F."/>
            <person name="Lam T.T."/>
            <person name="Chang Q.C."/>
            <person name="Ding S.J."/>
            <person name="Wang X.J."/>
            <person name="Zhu J.G."/>
            <person name="Ruan X.D."/>
            <person name="Zhao L."/>
            <person name="Wei J.T."/>
            <person name="Ye R.Z."/>
            <person name="Que T.C."/>
            <person name="Du C.H."/>
            <person name="Zhou Y.H."/>
            <person name="Cheng J.X."/>
            <person name="Dai P.F."/>
            <person name="Guo W.B."/>
            <person name="Han X.H."/>
            <person name="Huang E.J."/>
            <person name="Li L.F."/>
            <person name="Wei W."/>
            <person name="Gao Y.C."/>
            <person name="Liu J.Z."/>
            <person name="Shao H.Z."/>
            <person name="Wang X."/>
            <person name="Wang C.C."/>
            <person name="Yang T.C."/>
            <person name="Huo Q.B."/>
            <person name="Li W."/>
            <person name="Chen H.Y."/>
            <person name="Chen S.E."/>
            <person name="Zhou L.G."/>
            <person name="Ni X.B."/>
            <person name="Tian J.H."/>
            <person name="Sheng Y."/>
            <person name="Liu T."/>
            <person name="Pan Y.S."/>
            <person name="Xia L.Y."/>
            <person name="Li J."/>
            <person name="Zhao F."/>
            <person name="Cao W.C."/>
        </authorList>
    </citation>
    <scope>NUCLEOTIDE SEQUENCE</scope>
    <source>
        <strain evidence="4">Rsan-2018</strain>
    </source>
</reference>
<protein>
    <recommendedName>
        <fullName evidence="3">FKRP stem domain-containing protein</fullName>
    </recommendedName>
</protein>
<dbReference type="AlphaFoldDB" id="A0A9D4Q307"/>
<dbReference type="GO" id="GO:0035269">
    <property type="term" value="P:protein O-linked glycosylation via mannose"/>
    <property type="evidence" value="ECO:0007669"/>
    <property type="project" value="TreeGrafter"/>
</dbReference>
<dbReference type="PANTHER" id="PTHR13627">
    <property type="entry name" value="FUKUTIN RELATED PROTEIN"/>
    <property type="match status" value="1"/>
</dbReference>
<evidence type="ECO:0000313" key="5">
    <source>
        <dbReference type="Proteomes" id="UP000821837"/>
    </source>
</evidence>
<proteinExistence type="inferred from homology"/>
<evidence type="ECO:0000256" key="2">
    <source>
        <dbReference type="SAM" id="MobiDB-lite"/>
    </source>
</evidence>
<dbReference type="Pfam" id="PF22921">
    <property type="entry name" value="FKRP_N"/>
    <property type="match status" value="1"/>
</dbReference>
<evidence type="ECO:0000259" key="3">
    <source>
        <dbReference type="Pfam" id="PF22921"/>
    </source>
</evidence>
<reference evidence="4" key="2">
    <citation type="submission" date="2021-09" db="EMBL/GenBank/DDBJ databases">
        <authorList>
            <person name="Jia N."/>
            <person name="Wang J."/>
            <person name="Shi W."/>
            <person name="Du L."/>
            <person name="Sun Y."/>
            <person name="Zhan W."/>
            <person name="Jiang J."/>
            <person name="Wang Q."/>
            <person name="Zhang B."/>
            <person name="Ji P."/>
            <person name="Sakyi L.B."/>
            <person name="Cui X."/>
            <person name="Yuan T."/>
            <person name="Jiang B."/>
            <person name="Yang W."/>
            <person name="Lam T.T.-Y."/>
            <person name="Chang Q."/>
            <person name="Ding S."/>
            <person name="Wang X."/>
            <person name="Zhu J."/>
            <person name="Ruan X."/>
            <person name="Zhao L."/>
            <person name="Wei J."/>
            <person name="Que T."/>
            <person name="Du C."/>
            <person name="Cheng J."/>
            <person name="Dai P."/>
            <person name="Han X."/>
            <person name="Huang E."/>
            <person name="Gao Y."/>
            <person name="Liu J."/>
            <person name="Shao H."/>
            <person name="Ye R."/>
            <person name="Li L."/>
            <person name="Wei W."/>
            <person name="Wang X."/>
            <person name="Wang C."/>
            <person name="Huo Q."/>
            <person name="Li W."/>
            <person name="Guo W."/>
            <person name="Chen H."/>
            <person name="Chen S."/>
            <person name="Zhou L."/>
            <person name="Zhou L."/>
            <person name="Ni X."/>
            <person name="Tian J."/>
            <person name="Zhou Y."/>
            <person name="Sheng Y."/>
            <person name="Liu T."/>
            <person name="Pan Y."/>
            <person name="Xia L."/>
            <person name="Li J."/>
            <person name="Zhao F."/>
            <person name="Cao W."/>
        </authorList>
    </citation>
    <scope>NUCLEOTIDE SEQUENCE</scope>
    <source>
        <strain evidence="4">Rsan-2018</strain>
        <tissue evidence="4">Larvae</tissue>
    </source>
</reference>
<feature type="domain" description="FKRP stem" evidence="3">
    <location>
        <begin position="3"/>
        <end position="146"/>
    </location>
</feature>
<dbReference type="PANTHER" id="PTHR13627:SF31">
    <property type="entry name" value="RIBITOL 5-PHOSPHATE TRANSFERASE FKRP"/>
    <property type="match status" value="1"/>
</dbReference>
<dbReference type="Pfam" id="PF15260">
    <property type="entry name" value="FAM219A"/>
    <property type="match status" value="1"/>
</dbReference>
<keyword evidence="5" id="KW-1185">Reference proteome</keyword>
<sequence length="463" mass="52793">MTQPAIVTTMIKRIFKNPRHMVAVRIAGEMRRCLNLDVNLREWTLVYRKASRTAESQCDAFGGRHLLMAKSELVLSLSEPLVRPFPEALYIQTALRDVKIEIVDSLVAQNGRTLFTTEHNREKLRAATTSRRSQLYANFGVKKVHQPGGEVTWHGCKRDTPRCFGTVVDETPDYLYKGRWTPPNHDIIPWDYDVDIGVYSDDVQHCEWLRNSQKGSVIDADGYVWEKATEGDFIRVQYSSANRVHVDIFPFYSRNGVMTKDTWFKSHPQDREFPEHFLKPLSSILFVGVFASAPNNITQFLELKFGKGVIGKPQSPPLEEPQKTPQEQAASKSRALQLHRRLERHIQQSKKIRQQTRNACIDTQPKKMLLPRSRLPVPNKGQGSTAQPSGDTEPLVTWKSDSEEDFEFQPTSKAAAREITQQLIKDGYDLDLTPDDDDLDLIPPKPLTQRCSCCNPSQTCSIM</sequence>
<dbReference type="Proteomes" id="UP000821837">
    <property type="component" value="Chromosome 3"/>
</dbReference>
<dbReference type="EMBL" id="JABSTV010001249">
    <property type="protein sequence ID" value="KAH7963429.1"/>
    <property type="molecule type" value="Genomic_DNA"/>
</dbReference>
<gene>
    <name evidence="4" type="ORF">HPB52_021156</name>
</gene>
<dbReference type="GO" id="GO:0005794">
    <property type="term" value="C:Golgi apparatus"/>
    <property type="evidence" value="ECO:0007669"/>
    <property type="project" value="TreeGrafter"/>
</dbReference>
<name>A0A9D4Q307_RHISA</name>
<dbReference type="InterPro" id="IPR055105">
    <property type="entry name" value="FKRP_N"/>
</dbReference>
<organism evidence="4 5">
    <name type="scientific">Rhipicephalus sanguineus</name>
    <name type="common">Brown dog tick</name>
    <name type="synonym">Ixodes sanguineus</name>
    <dbReference type="NCBI Taxonomy" id="34632"/>
    <lineage>
        <taxon>Eukaryota</taxon>
        <taxon>Metazoa</taxon>
        <taxon>Ecdysozoa</taxon>
        <taxon>Arthropoda</taxon>
        <taxon>Chelicerata</taxon>
        <taxon>Arachnida</taxon>
        <taxon>Acari</taxon>
        <taxon>Parasitiformes</taxon>
        <taxon>Ixodida</taxon>
        <taxon>Ixodoidea</taxon>
        <taxon>Ixodidae</taxon>
        <taxon>Rhipicephalinae</taxon>
        <taxon>Rhipicephalus</taxon>
        <taxon>Rhipicephalus</taxon>
    </lineage>
</organism>
<comment type="caution">
    <text evidence="4">The sequence shown here is derived from an EMBL/GenBank/DDBJ whole genome shotgun (WGS) entry which is preliminary data.</text>
</comment>
<comment type="similarity">
    <text evidence="1">Belongs to the FAM219 family.</text>
</comment>
<feature type="region of interest" description="Disordered" evidence="2">
    <location>
        <begin position="312"/>
        <end position="335"/>
    </location>
</feature>
<dbReference type="VEuPathDB" id="VectorBase:RSAN_035544"/>
<evidence type="ECO:0000256" key="1">
    <source>
        <dbReference type="ARBA" id="ARBA00010549"/>
    </source>
</evidence>
<dbReference type="InterPro" id="IPR052613">
    <property type="entry name" value="LicD_transferase"/>
</dbReference>
<feature type="compositionally biased region" description="Polar residues" evidence="2">
    <location>
        <begin position="381"/>
        <end position="390"/>
    </location>
</feature>
<accession>A0A9D4Q307</accession>
<dbReference type="InterPro" id="IPR029339">
    <property type="entry name" value="FAM219"/>
</dbReference>